<feature type="compositionally biased region" description="Basic and acidic residues" evidence="2">
    <location>
        <begin position="346"/>
        <end position="362"/>
    </location>
</feature>
<feature type="compositionally biased region" description="Low complexity" evidence="2">
    <location>
        <begin position="704"/>
        <end position="723"/>
    </location>
</feature>
<evidence type="ECO:0000256" key="1">
    <source>
        <dbReference type="SAM" id="Coils"/>
    </source>
</evidence>
<feature type="compositionally biased region" description="Basic and acidic residues" evidence="2">
    <location>
        <begin position="324"/>
        <end position="333"/>
    </location>
</feature>
<reference evidence="4 5" key="1">
    <citation type="journal article" date="2017" name="PLoS Biol.">
        <title>The sea cucumber genome provides insights into morphological evolution and visceral regeneration.</title>
        <authorList>
            <person name="Zhang X."/>
            <person name="Sun L."/>
            <person name="Yuan J."/>
            <person name="Sun Y."/>
            <person name="Gao Y."/>
            <person name="Zhang L."/>
            <person name="Li S."/>
            <person name="Dai H."/>
            <person name="Hamel J.F."/>
            <person name="Liu C."/>
            <person name="Yu Y."/>
            <person name="Liu S."/>
            <person name="Lin W."/>
            <person name="Guo K."/>
            <person name="Jin S."/>
            <person name="Xu P."/>
            <person name="Storey K.B."/>
            <person name="Huan P."/>
            <person name="Zhang T."/>
            <person name="Zhou Y."/>
            <person name="Zhang J."/>
            <person name="Lin C."/>
            <person name="Li X."/>
            <person name="Xing L."/>
            <person name="Huo D."/>
            <person name="Sun M."/>
            <person name="Wang L."/>
            <person name="Mercier A."/>
            <person name="Li F."/>
            <person name="Yang H."/>
            <person name="Xiang J."/>
        </authorList>
    </citation>
    <scope>NUCLEOTIDE SEQUENCE [LARGE SCALE GENOMIC DNA]</scope>
    <source>
        <strain evidence="4">Shaxun</strain>
        <tissue evidence="4">Muscle</tissue>
    </source>
</reference>
<keyword evidence="5" id="KW-1185">Reference proteome</keyword>
<feature type="compositionally biased region" description="Low complexity" evidence="2">
    <location>
        <begin position="541"/>
        <end position="550"/>
    </location>
</feature>
<feature type="coiled-coil region" evidence="1">
    <location>
        <begin position="442"/>
        <end position="476"/>
    </location>
</feature>
<gene>
    <name evidence="4" type="ORF">BSL78_27790</name>
</gene>
<dbReference type="GO" id="GO:0005813">
    <property type="term" value="C:centrosome"/>
    <property type="evidence" value="ECO:0007669"/>
    <property type="project" value="InterPro"/>
</dbReference>
<evidence type="ECO:0000256" key="2">
    <source>
        <dbReference type="SAM" id="MobiDB-lite"/>
    </source>
</evidence>
<organism evidence="4 5">
    <name type="scientific">Stichopus japonicus</name>
    <name type="common">Sea cucumber</name>
    <dbReference type="NCBI Taxonomy" id="307972"/>
    <lineage>
        <taxon>Eukaryota</taxon>
        <taxon>Metazoa</taxon>
        <taxon>Echinodermata</taxon>
        <taxon>Eleutherozoa</taxon>
        <taxon>Echinozoa</taxon>
        <taxon>Holothuroidea</taxon>
        <taxon>Aspidochirotacea</taxon>
        <taxon>Aspidochirotida</taxon>
        <taxon>Stichopodidae</taxon>
        <taxon>Apostichopus</taxon>
    </lineage>
</organism>
<feature type="region of interest" description="Disordered" evidence="2">
    <location>
        <begin position="867"/>
        <end position="923"/>
    </location>
</feature>
<protein>
    <submittedName>
        <fullName evidence="4">Putative centrosome-associated protein</fullName>
    </submittedName>
</protein>
<evidence type="ECO:0000313" key="4">
    <source>
        <dbReference type="EMBL" id="PIK35391.1"/>
    </source>
</evidence>
<feature type="compositionally biased region" description="Low complexity" evidence="2">
    <location>
        <begin position="598"/>
        <end position="607"/>
    </location>
</feature>
<dbReference type="SMART" id="SM01052">
    <property type="entry name" value="CAP_GLY"/>
    <property type="match status" value="1"/>
</dbReference>
<feature type="compositionally biased region" description="Basic and acidic residues" evidence="2">
    <location>
        <begin position="727"/>
        <end position="741"/>
    </location>
</feature>
<accession>A0A2G8JI20</accession>
<feature type="compositionally biased region" description="Polar residues" evidence="2">
    <location>
        <begin position="1307"/>
        <end position="1321"/>
    </location>
</feature>
<dbReference type="OrthoDB" id="306254at2759"/>
<feature type="compositionally biased region" description="Polar residues" evidence="2">
    <location>
        <begin position="423"/>
        <end position="435"/>
    </location>
</feature>
<feature type="region of interest" description="Disordered" evidence="2">
    <location>
        <begin position="497"/>
        <end position="848"/>
    </location>
</feature>
<dbReference type="GO" id="GO:0008017">
    <property type="term" value="F:microtubule binding"/>
    <property type="evidence" value="ECO:0007669"/>
    <property type="project" value="InterPro"/>
</dbReference>
<feature type="compositionally biased region" description="Basic and acidic residues" evidence="2">
    <location>
        <begin position="889"/>
        <end position="902"/>
    </location>
</feature>
<feature type="coiled-coil region" evidence="1">
    <location>
        <begin position="75"/>
        <end position="133"/>
    </location>
</feature>
<comment type="caution">
    <text evidence="4">The sequence shown here is derived from an EMBL/GenBank/DDBJ whole genome shotgun (WGS) entry which is preliminary data.</text>
</comment>
<feature type="compositionally biased region" description="Polar residues" evidence="2">
    <location>
        <begin position="290"/>
        <end position="311"/>
    </location>
</feature>
<dbReference type="EMBL" id="MRZV01001914">
    <property type="protein sequence ID" value="PIK35391.1"/>
    <property type="molecule type" value="Genomic_DNA"/>
</dbReference>
<feature type="region of interest" description="Disordered" evidence="2">
    <location>
        <begin position="1070"/>
        <end position="1111"/>
    </location>
</feature>
<feature type="region of interest" description="Disordered" evidence="2">
    <location>
        <begin position="147"/>
        <end position="170"/>
    </location>
</feature>
<dbReference type="Gene3D" id="2.30.30.190">
    <property type="entry name" value="CAP Gly-rich-like domain"/>
    <property type="match status" value="1"/>
</dbReference>
<feature type="compositionally biased region" description="Polar residues" evidence="2">
    <location>
        <begin position="1007"/>
        <end position="1017"/>
    </location>
</feature>
<feature type="region of interest" description="Disordered" evidence="2">
    <location>
        <begin position="986"/>
        <end position="1050"/>
    </location>
</feature>
<feature type="compositionally biased region" description="Basic and acidic residues" evidence="2">
    <location>
        <begin position="1211"/>
        <end position="1224"/>
    </location>
</feature>
<evidence type="ECO:0000313" key="5">
    <source>
        <dbReference type="Proteomes" id="UP000230750"/>
    </source>
</evidence>
<feature type="compositionally biased region" description="Basic and acidic residues" evidence="2">
    <location>
        <begin position="749"/>
        <end position="763"/>
    </location>
</feature>
<dbReference type="InterPro" id="IPR000938">
    <property type="entry name" value="CAP-Gly_domain"/>
</dbReference>
<dbReference type="InterPro" id="IPR036859">
    <property type="entry name" value="CAP-Gly_dom_sf"/>
</dbReference>
<feature type="region of interest" description="Disordered" evidence="2">
    <location>
        <begin position="1211"/>
        <end position="1277"/>
    </location>
</feature>
<feature type="region of interest" description="Disordered" evidence="2">
    <location>
        <begin position="1289"/>
        <end position="1321"/>
    </location>
</feature>
<feature type="region of interest" description="Disordered" evidence="2">
    <location>
        <begin position="248"/>
        <end position="441"/>
    </location>
</feature>
<dbReference type="STRING" id="307972.A0A2G8JI20"/>
<feature type="compositionally biased region" description="Polar residues" evidence="2">
    <location>
        <begin position="376"/>
        <end position="401"/>
    </location>
</feature>
<feature type="compositionally biased region" description="Polar residues" evidence="2">
    <location>
        <begin position="828"/>
        <end position="838"/>
    </location>
</feature>
<feature type="compositionally biased region" description="Basic and acidic residues" evidence="2">
    <location>
        <begin position="150"/>
        <end position="160"/>
    </location>
</feature>
<feature type="compositionally biased region" description="Basic and acidic residues" evidence="2">
    <location>
        <begin position="632"/>
        <end position="654"/>
    </location>
</feature>
<dbReference type="Proteomes" id="UP000230750">
    <property type="component" value="Unassembled WGS sequence"/>
</dbReference>
<dbReference type="GO" id="GO:0034453">
    <property type="term" value="P:microtubule anchoring"/>
    <property type="evidence" value="ECO:0007669"/>
    <property type="project" value="InterPro"/>
</dbReference>
<feature type="compositionally biased region" description="Polar residues" evidence="2">
    <location>
        <begin position="766"/>
        <end position="784"/>
    </location>
</feature>
<dbReference type="PANTHER" id="PTHR13958">
    <property type="entry name" value="CENTROSOME-ASSOCIATED PROTEIN 350"/>
    <property type="match status" value="1"/>
</dbReference>
<name>A0A2G8JI20_STIJA</name>
<feature type="compositionally biased region" description="Low complexity" evidence="2">
    <location>
        <begin position="266"/>
        <end position="279"/>
    </location>
</feature>
<feature type="compositionally biased region" description="Basic and acidic residues" evidence="2">
    <location>
        <begin position="580"/>
        <end position="593"/>
    </location>
</feature>
<dbReference type="PANTHER" id="PTHR13958:SF3">
    <property type="entry name" value="CAP-GLY DOMAIN-CONTAINING PROTEIN-RELATED"/>
    <property type="match status" value="1"/>
</dbReference>
<dbReference type="SUPFAM" id="SSF74924">
    <property type="entry name" value="Cap-Gly domain"/>
    <property type="match status" value="1"/>
</dbReference>
<proteinExistence type="predicted"/>
<feature type="compositionally biased region" description="Basic and acidic residues" evidence="2">
    <location>
        <begin position="667"/>
        <end position="676"/>
    </location>
</feature>
<feature type="compositionally biased region" description="Basic and acidic residues" evidence="2">
    <location>
        <begin position="683"/>
        <end position="697"/>
    </location>
</feature>
<sequence length="1321" mass="145459">MSLLQDSTLLSPSPPAGMRVNLIKQQLEEEDARAQQQMALLDLREKALVDKTQAELQWLEHQKRLSKSKRDEEGLELLRRKQRNLYAKMTREQEEIKLLKDAQVAASKKRDALMEEQERISRLQQSTQQLMARTRTMTPLTPHLTSFESHASEESPERSKVVSLSSSSQDQKVMGKTVNLHGVSPELHLTPSELSPADKQVRALQNVKLNARSLSKRAFNLKKRRKEAEELLAWKEKLDQEEEAVKKLEQQVKSKLKTKSSKSSEKTSAPATATPSTPKMAQLTSEKETQPSSNSEVSAKLDSISSGTSGETRTKSKAGVNSRSKSEVTRSEDPSVTSSVTEEIETDKSESRSKKRDSERCLTARRLCQRVIRLGRSNSDPGQVRNTAPLRTTESNKSSPSPGLLSPNRRRQDPESGSESERSLSQTFSETASDQSDIEGRIRALSDSLKKRKVEADKLRKQQKRLYREKLKAQEASLKKQLETYDSFIVQTRKELVKEKDAHSSPLTAGAKPQIKHLSISETQRKRDQSHTRALRQRTASESSVESSVEIAKKRGQGFTENRRSSRTSLDEDNVSSNRDVNESQEGERKKQSDPASRSRSLSGDSSVTEDLSLRSLEDVSLSDTSLSASLKVKERLPEEKLEDSLSEKEKRPSLPDTSAMSPSTESEERRGKSESRVSPGGNDRDGARSREGKPDSSEIPEELSSIASNASSLSIPAAPSANKTFDFGKRGDGDPEDGSKSIEVSVKSSRDSRSPSLGDDKAQLPLQSPRSHTSSVKTMSPKNSPRKSPRTDPSYSEDFQESSVSIHLKEESKSDTEDDISEHLSDRSTASGESQASEKFVARPLDMTDKIQEASMVEAKELDLSNLSHHGERKELEESAEITVSPRIPKDAIDKEVEGEPKSTLTTPEVKDTPYVDPLPNLPLGCRVEVKGGESGILRFKGPLKSGSDDLVGIELDQQDGTTDGTLDGTPYFSCAKNHGIFVSPNDVKEESKETLRAPSGDEDFPSQSSVHTSISAKGDDKSGLSMKFTEEFPAGENTDEGESIAEEISRRVTDDAALQKVIISTAEAVESFSLDRDEPEGGESSPLDTPRGPPEDSHFEGLTVPQPEPLEKVADTLIGEVIEESIKDVVDLTEKQQDGESLGEVSPKPKSSSFLELITEGAIVTPPISPIPVVAEQPVELSKDQLVHREVESLMKTLLLQTVDEMIRVKDDRDNKWRSRQEDADEGSPDGSPVLKTPEQVLPSPGLLKVSTPYTPDSEGTTPGDDLDSPLPDELFINRVKVESAISVYGRDDNTPGPGPRPPYSENQVASIPRLSVTS</sequence>
<evidence type="ECO:0000259" key="3">
    <source>
        <dbReference type="PROSITE" id="PS50245"/>
    </source>
</evidence>
<feature type="compositionally biased region" description="Basic and acidic residues" evidence="2">
    <location>
        <begin position="808"/>
        <end position="827"/>
    </location>
</feature>
<dbReference type="InterPro" id="IPR028750">
    <property type="entry name" value="CEP350/CC187"/>
</dbReference>
<dbReference type="PROSITE" id="PS50245">
    <property type="entry name" value="CAP_GLY_2"/>
    <property type="match status" value="1"/>
</dbReference>
<keyword evidence="1" id="KW-0175">Coiled coil</keyword>
<feature type="domain" description="CAP-Gly" evidence="3">
    <location>
        <begin position="943"/>
        <end position="985"/>
    </location>
</feature>
<feature type="compositionally biased region" description="Polar residues" evidence="2">
    <location>
        <begin position="1254"/>
        <end position="1263"/>
    </location>
</feature>
<feature type="compositionally biased region" description="Basic and acidic residues" evidence="2">
    <location>
        <begin position="867"/>
        <end position="878"/>
    </location>
</feature>
<dbReference type="Pfam" id="PF01302">
    <property type="entry name" value="CAP_GLY"/>
    <property type="match status" value="1"/>
</dbReference>
<feature type="compositionally biased region" description="Basic and acidic residues" evidence="2">
    <location>
        <begin position="988"/>
        <end position="997"/>
    </location>
</feature>
<feature type="compositionally biased region" description="Basic and acidic residues" evidence="2">
    <location>
        <begin position="410"/>
        <end position="422"/>
    </location>
</feature>